<reference evidence="2 3" key="1">
    <citation type="journal article" date="2019" name="Genome Biol. Evol.">
        <title>Insights into the evolution of the New World diploid cottons (Gossypium, subgenus Houzingenia) based on genome sequencing.</title>
        <authorList>
            <person name="Grover C.E."/>
            <person name="Arick M.A. 2nd"/>
            <person name="Thrash A."/>
            <person name="Conover J.L."/>
            <person name="Sanders W.S."/>
            <person name="Peterson D.G."/>
            <person name="Frelichowski J.E."/>
            <person name="Scheffler J.A."/>
            <person name="Scheffler B.E."/>
            <person name="Wendel J.F."/>
        </authorList>
    </citation>
    <scope>NUCLEOTIDE SEQUENCE [LARGE SCALE GENOMIC DNA]</scope>
    <source>
        <strain evidence="2">6</strain>
        <tissue evidence="2">Leaf</tissue>
    </source>
</reference>
<evidence type="ECO:0000256" key="1">
    <source>
        <dbReference type="SAM" id="Coils"/>
    </source>
</evidence>
<accession>A0A7J9JVG5</accession>
<dbReference type="PANTHER" id="PTHR48200:SF1">
    <property type="entry name" value="AMINOTRANSFERASE-LIKE PLANT MOBILE DOMAIN-CONTAINING PROTEIN"/>
    <property type="match status" value="1"/>
</dbReference>
<evidence type="ECO:0000313" key="3">
    <source>
        <dbReference type="Proteomes" id="UP000593575"/>
    </source>
</evidence>
<evidence type="ECO:0008006" key="4">
    <source>
        <dbReference type="Google" id="ProtNLM"/>
    </source>
</evidence>
<dbReference type="PANTHER" id="PTHR48200">
    <property type="entry name" value="PROTEIN, PUTATIVE-RELATED"/>
    <property type="match status" value="1"/>
</dbReference>
<comment type="caution">
    <text evidence="2">The sequence shown here is derived from an EMBL/GenBank/DDBJ whole genome shotgun (WGS) entry which is preliminary data.</text>
</comment>
<proteinExistence type="predicted"/>
<name>A0A7J9JVG5_9ROSI</name>
<sequence>MVPTIKEYSTLLHYDFRDSLKIYSKQNVDFWGPLVNLRGLLVDTVKARLKDKNGPCISWFDIRDATGKTSDDRHLTLFVFSIYGLIVFPKALGYMTVELADVFIPSTRPIEEFLESKWPPNQSIEEWWVPLIGICRVTSYSSLMVLSQYGYDQCVPTTAGLNNVEASIQDLRFWKKLEEIRIKWAQLKGKRKVPNDVAELTEKIQRLEADLSLWANKLQKVREQEIKDKKEQNKEVMEEYTELAERFIAMEQMAISPQEVFATMHKDRQIFAQ</sequence>
<keyword evidence="1" id="KW-0175">Coiled coil</keyword>
<dbReference type="EMBL" id="JABFAE010000009">
    <property type="protein sequence ID" value="MBA0838165.1"/>
    <property type="molecule type" value="Genomic_DNA"/>
</dbReference>
<gene>
    <name evidence="2" type="ORF">Goarm_010251</name>
</gene>
<feature type="coiled-coil region" evidence="1">
    <location>
        <begin position="190"/>
        <end position="246"/>
    </location>
</feature>
<dbReference type="AlphaFoldDB" id="A0A7J9JVG5"/>
<organism evidence="2 3">
    <name type="scientific">Gossypium armourianum</name>
    <dbReference type="NCBI Taxonomy" id="34283"/>
    <lineage>
        <taxon>Eukaryota</taxon>
        <taxon>Viridiplantae</taxon>
        <taxon>Streptophyta</taxon>
        <taxon>Embryophyta</taxon>
        <taxon>Tracheophyta</taxon>
        <taxon>Spermatophyta</taxon>
        <taxon>Magnoliopsida</taxon>
        <taxon>eudicotyledons</taxon>
        <taxon>Gunneridae</taxon>
        <taxon>Pentapetalae</taxon>
        <taxon>rosids</taxon>
        <taxon>malvids</taxon>
        <taxon>Malvales</taxon>
        <taxon>Malvaceae</taxon>
        <taxon>Malvoideae</taxon>
        <taxon>Gossypium</taxon>
    </lineage>
</organism>
<keyword evidence="3" id="KW-1185">Reference proteome</keyword>
<evidence type="ECO:0000313" key="2">
    <source>
        <dbReference type="EMBL" id="MBA0838165.1"/>
    </source>
</evidence>
<dbReference type="Proteomes" id="UP000593575">
    <property type="component" value="Unassembled WGS sequence"/>
</dbReference>
<protein>
    <recommendedName>
        <fullName evidence="4">Aminotransferase-like plant mobile domain-containing protein</fullName>
    </recommendedName>
</protein>